<dbReference type="STRING" id="1400863.BN873_330017"/>
<evidence type="ECO:0000256" key="3">
    <source>
        <dbReference type="ARBA" id="ARBA00014919"/>
    </source>
</evidence>
<feature type="region of interest" description="Disordered" evidence="14">
    <location>
        <begin position="57"/>
        <end position="118"/>
    </location>
</feature>
<reference evidence="17" key="2">
    <citation type="submission" date="2014-03" db="EMBL/GenBank/DDBJ databases">
        <title>Candidatus Competibacter-lineage genomes retrieved from metagenomes reveal functional metabolic diversity.</title>
        <authorList>
            <person name="McIlroy S.J."/>
            <person name="Albertsen M."/>
            <person name="Andresen E.K."/>
            <person name="Saunders A.M."/>
            <person name="Kristiansen R."/>
            <person name="Stokholm-Bjerregaard M."/>
            <person name="Nielsen K.L."/>
            <person name="Nielsen P.H."/>
        </authorList>
    </citation>
    <scope>NUCLEOTIDE SEQUENCE</scope>
    <source>
        <strain evidence="17">Run_A_D11</strain>
    </source>
</reference>
<feature type="compositionally biased region" description="Polar residues" evidence="14">
    <location>
        <begin position="64"/>
        <end position="83"/>
    </location>
</feature>
<keyword evidence="10" id="KW-0472">Membrane</keyword>
<feature type="domain" description="SRP54-type proteins GTP-binding" evidence="16">
    <location>
        <begin position="221"/>
        <end position="410"/>
    </location>
</feature>
<keyword evidence="5" id="KW-1003">Cell membrane</keyword>
<dbReference type="GO" id="GO:0003924">
    <property type="term" value="F:GTPase activity"/>
    <property type="evidence" value="ECO:0007669"/>
    <property type="project" value="UniProtKB-UniRule"/>
</dbReference>
<dbReference type="RefSeq" id="WP_048672851.1">
    <property type="nucleotide sequence ID" value="NZ_CBTJ020000040.1"/>
</dbReference>
<dbReference type="SMART" id="SM00382">
    <property type="entry name" value="AAA"/>
    <property type="match status" value="1"/>
</dbReference>
<evidence type="ECO:0000256" key="10">
    <source>
        <dbReference type="ARBA" id="ARBA00023136"/>
    </source>
</evidence>
<evidence type="ECO:0000256" key="12">
    <source>
        <dbReference type="ARBA" id="ARBA00025337"/>
    </source>
</evidence>
<evidence type="ECO:0000256" key="4">
    <source>
        <dbReference type="ARBA" id="ARBA00022448"/>
    </source>
</evidence>
<dbReference type="InterPro" id="IPR000897">
    <property type="entry name" value="SRP54_GTPase_dom"/>
</dbReference>
<dbReference type="InterPro" id="IPR027417">
    <property type="entry name" value="P-loop_NTPase"/>
</dbReference>
<keyword evidence="17" id="KW-0969">Cilium</keyword>
<dbReference type="SMART" id="SM00962">
    <property type="entry name" value="SRP54"/>
    <property type="match status" value="1"/>
</dbReference>
<evidence type="ECO:0000256" key="11">
    <source>
        <dbReference type="ARBA" id="ARBA00023225"/>
    </source>
</evidence>
<feature type="domain" description="AAA+ ATPase" evidence="15">
    <location>
        <begin position="220"/>
        <end position="362"/>
    </location>
</feature>
<dbReference type="FunFam" id="3.40.50.300:FF:000695">
    <property type="entry name" value="Flagellar biosynthesis regulator FlhF"/>
    <property type="match status" value="1"/>
</dbReference>
<dbReference type="GO" id="GO:0005047">
    <property type="term" value="F:signal recognition particle binding"/>
    <property type="evidence" value="ECO:0007669"/>
    <property type="project" value="TreeGrafter"/>
</dbReference>
<dbReference type="Pfam" id="PF00448">
    <property type="entry name" value="SRP54"/>
    <property type="match status" value="1"/>
</dbReference>
<evidence type="ECO:0000313" key="17">
    <source>
        <dbReference type="EMBL" id="CDI02540.1"/>
    </source>
</evidence>
<dbReference type="GO" id="GO:0006614">
    <property type="term" value="P:SRP-dependent cotranslational protein targeting to membrane"/>
    <property type="evidence" value="ECO:0007669"/>
    <property type="project" value="UniProtKB-UniRule"/>
</dbReference>
<keyword evidence="11" id="KW-1006">Bacterial flagellum protein export</keyword>
<dbReference type="GO" id="GO:0005886">
    <property type="term" value="C:plasma membrane"/>
    <property type="evidence" value="ECO:0007669"/>
    <property type="project" value="UniProtKB-SubCell"/>
</dbReference>
<evidence type="ECO:0000256" key="5">
    <source>
        <dbReference type="ARBA" id="ARBA00022475"/>
    </source>
</evidence>
<accession>W6M9T3</accession>
<comment type="caution">
    <text evidence="17">The sequence shown here is derived from an EMBL/GenBank/DDBJ whole genome shotgun (WGS) entry which is preliminary data.</text>
</comment>
<gene>
    <name evidence="17" type="ORF">BN873_330017</name>
</gene>
<evidence type="ECO:0000256" key="2">
    <source>
        <dbReference type="ARBA" id="ARBA00008531"/>
    </source>
</evidence>
<keyword evidence="17" id="KW-0282">Flagellum</keyword>
<keyword evidence="8" id="KW-0653">Protein transport</keyword>
<proteinExistence type="inferred from homology"/>
<evidence type="ECO:0000256" key="1">
    <source>
        <dbReference type="ARBA" id="ARBA00004413"/>
    </source>
</evidence>
<evidence type="ECO:0000256" key="9">
    <source>
        <dbReference type="ARBA" id="ARBA00023134"/>
    </source>
</evidence>
<keyword evidence="4" id="KW-0813">Transport</keyword>
<dbReference type="InterPro" id="IPR047040">
    <property type="entry name" value="FlhF__GTPase_dom"/>
</dbReference>
<keyword evidence="18" id="KW-1185">Reference proteome</keyword>
<dbReference type="CDD" id="cd17873">
    <property type="entry name" value="FlhF"/>
    <property type="match status" value="1"/>
</dbReference>
<comment type="similarity">
    <text evidence="2">Belongs to the GTP-binding SRP family.</text>
</comment>
<dbReference type="GO" id="GO:0044781">
    <property type="term" value="P:bacterial-type flagellum organization"/>
    <property type="evidence" value="ECO:0007669"/>
    <property type="project" value="UniProtKB-UniRule"/>
</dbReference>
<protein>
    <recommendedName>
        <fullName evidence="3 13">Flagellar biosynthesis protein FlhF</fullName>
    </recommendedName>
</protein>
<evidence type="ECO:0000259" key="15">
    <source>
        <dbReference type="SMART" id="SM00382"/>
    </source>
</evidence>
<dbReference type="EMBL" id="CBTJ020000040">
    <property type="protein sequence ID" value="CDI02540.1"/>
    <property type="molecule type" value="Genomic_DNA"/>
</dbReference>
<evidence type="ECO:0000256" key="7">
    <source>
        <dbReference type="ARBA" id="ARBA00022795"/>
    </source>
</evidence>
<keyword evidence="7" id="KW-1005">Bacterial flagellum biogenesis</keyword>
<evidence type="ECO:0000256" key="14">
    <source>
        <dbReference type="SAM" id="MobiDB-lite"/>
    </source>
</evidence>
<organism evidence="17 18">
    <name type="scientific">Candidatus Competibacter denitrificans Run_A_D11</name>
    <dbReference type="NCBI Taxonomy" id="1400863"/>
    <lineage>
        <taxon>Bacteria</taxon>
        <taxon>Pseudomonadati</taxon>
        <taxon>Pseudomonadota</taxon>
        <taxon>Gammaproteobacteria</taxon>
        <taxon>Candidatus Competibacteraceae</taxon>
        <taxon>Candidatus Competibacter</taxon>
    </lineage>
</organism>
<dbReference type="GO" id="GO:0015031">
    <property type="term" value="P:protein transport"/>
    <property type="evidence" value="ECO:0007669"/>
    <property type="project" value="UniProtKB-KW"/>
</dbReference>
<dbReference type="InterPro" id="IPR003593">
    <property type="entry name" value="AAA+_ATPase"/>
</dbReference>
<evidence type="ECO:0000313" key="18">
    <source>
        <dbReference type="Proteomes" id="UP000035760"/>
    </source>
</evidence>
<keyword evidence="9" id="KW-0342">GTP-binding</keyword>
<dbReference type="SUPFAM" id="SSF52540">
    <property type="entry name" value="P-loop containing nucleoside triphosphate hydrolases"/>
    <property type="match status" value="1"/>
</dbReference>
<name>W6M9T3_9GAMM</name>
<comment type="function">
    <text evidence="12">Necessary for flagellar biosynthesis. May be involved in translocation of the flagellum.</text>
</comment>
<keyword evidence="17" id="KW-0966">Cell projection</keyword>
<keyword evidence="6" id="KW-0547">Nucleotide-binding</keyword>
<dbReference type="PANTHER" id="PTHR43134:SF3">
    <property type="entry name" value="FLAGELLAR BIOSYNTHESIS PROTEIN FLHF"/>
    <property type="match status" value="1"/>
</dbReference>
<sequence length="440" mass="47307">MKIKRLNAANIREAMRKVREELGPDAVILSNQHSANGLEIVAAVDYDERLLAEMLPPSVADTGRQPTTARPETNATEQTTPQSMARPAGPAPAPRSVIPTVQPRPAANTEPMTPIPPATDKARVVWSQDPLLVEMRHQLQVMHGLLEQQLSGLAWGELGRQQPHRADLLGRLLEFGCHPTLCLRLADAAAAESDPARAWRLALNTLGRGLSVTGDDILTQGGVVALIGPTGVGKTTTIAKLAARYNLRHGSNRVALITTDSYRIGAFEQLSTFGMILDAPVRLVRTAQELQEALKAFANKDLVLIDTAGMGQRDVRLSQQFALLSDSTKIRSYLVLAANAQHAVLQETMTAFARVPLSGAILTKVDETARLGAALSAVHGEALPVAYLCDGQRVPEDLQSAQVDALIRLGEEFAGPRDALVPDDTLALTFGKRLTAHVHA</sequence>
<dbReference type="Gene3D" id="3.40.50.300">
    <property type="entry name" value="P-loop containing nucleotide triphosphate hydrolases"/>
    <property type="match status" value="1"/>
</dbReference>
<dbReference type="GO" id="GO:0005525">
    <property type="term" value="F:GTP binding"/>
    <property type="evidence" value="ECO:0007669"/>
    <property type="project" value="UniProtKB-UniRule"/>
</dbReference>
<evidence type="ECO:0000256" key="6">
    <source>
        <dbReference type="ARBA" id="ARBA00022741"/>
    </source>
</evidence>
<dbReference type="PANTHER" id="PTHR43134">
    <property type="entry name" value="SIGNAL RECOGNITION PARTICLE RECEPTOR SUBUNIT ALPHA"/>
    <property type="match status" value="1"/>
</dbReference>
<comment type="subcellular location">
    <subcellularLocation>
        <location evidence="1">Cell membrane</location>
        <topology evidence="1">Peripheral membrane protein</topology>
        <orientation evidence="1">Cytoplasmic side</orientation>
    </subcellularLocation>
</comment>
<evidence type="ECO:0000256" key="8">
    <source>
        <dbReference type="ARBA" id="ARBA00022927"/>
    </source>
</evidence>
<evidence type="ECO:0000259" key="16">
    <source>
        <dbReference type="SMART" id="SM00962"/>
    </source>
</evidence>
<dbReference type="NCBIfam" id="TIGR03499">
    <property type="entry name" value="FlhF"/>
    <property type="match status" value="1"/>
</dbReference>
<dbReference type="AlphaFoldDB" id="W6M9T3"/>
<reference evidence="17" key="1">
    <citation type="submission" date="2013-07" db="EMBL/GenBank/DDBJ databases">
        <authorList>
            <person name="McIlroy S."/>
        </authorList>
    </citation>
    <scope>NUCLEOTIDE SEQUENCE [LARGE SCALE GENOMIC DNA]</scope>
    <source>
        <strain evidence="17">Run_A_D11</strain>
    </source>
</reference>
<evidence type="ECO:0000256" key="13">
    <source>
        <dbReference type="NCBIfam" id="TIGR03499"/>
    </source>
</evidence>
<dbReference type="Proteomes" id="UP000035760">
    <property type="component" value="Unassembled WGS sequence"/>
</dbReference>
<dbReference type="InterPro" id="IPR020006">
    <property type="entry name" value="FlhF"/>
</dbReference>